<protein>
    <submittedName>
        <fullName evidence="3">Uncharacterized protein</fullName>
    </submittedName>
</protein>
<feature type="compositionally biased region" description="Basic and acidic residues" evidence="2">
    <location>
        <begin position="172"/>
        <end position="183"/>
    </location>
</feature>
<accession>A0A4U0UUS8</accession>
<name>A0A4U0UUS8_9PEZI</name>
<feature type="compositionally biased region" description="Polar residues" evidence="2">
    <location>
        <begin position="257"/>
        <end position="266"/>
    </location>
</feature>
<gene>
    <name evidence="3" type="ORF">B0A54_09905</name>
</gene>
<dbReference type="Proteomes" id="UP000310066">
    <property type="component" value="Unassembled WGS sequence"/>
</dbReference>
<comment type="caution">
    <text evidence="3">The sequence shown here is derived from an EMBL/GenBank/DDBJ whole genome shotgun (WGS) entry which is preliminary data.</text>
</comment>
<organism evidence="3 4">
    <name type="scientific">Friedmanniomyces endolithicus</name>
    <dbReference type="NCBI Taxonomy" id="329885"/>
    <lineage>
        <taxon>Eukaryota</taxon>
        <taxon>Fungi</taxon>
        <taxon>Dikarya</taxon>
        <taxon>Ascomycota</taxon>
        <taxon>Pezizomycotina</taxon>
        <taxon>Dothideomycetes</taxon>
        <taxon>Dothideomycetidae</taxon>
        <taxon>Mycosphaerellales</taxon>
        <taxon>Teratosphaeriaceae</taxon>
        <taxon>Friedmanniomyces</taxon>
    </lineage>
</organism>
<dbReference type="EMBL" id="NAJP01000042">
    <property type="protein sequence ID" value="TKA38856.1"/>
    <property type="molecule type" value="Genomic_DNA"/>
</dbReference>
<feature type="region of interest" description="Disordered" evidence="2">
    <location>
        <begin position="172"/>
        <end position="384"/>
    </location>
</feature>
<evidence type="ECO:0000256" key="2">
    <source>
        <dbReference type="SAM" id="MobiDB-lite"/>
    </source>
</evidence>
<reference evidence="3 4" key="1">
    <citation type="submission" date="2017-03" db="EMBL/GenBank/DDBJ databases">
        <title>Genomes of endolithic fungi from Antarctica.</title>
        <authorList>
            <person name="Coleine C."/>
            <person name="Masonjones S."/>
            <person name="Stajich J.E."/>
        </authorList>
    </citation>
    <scope>NUCLEOTIDE SEQUENCE [LARGE SCALE GENOMIC DNA]</scope>
    <source>
        <strain evidence="3 4">CCFEE 5311</strain>
    </source>
</reference>
<evidence type="ECO:0000313" key="3">
    <source>
        <dbReference type="EMBL" id="TKA38856.1"/>
    </source>
</evidence>
<feature type="coiled-coil region" evidence="1">
    <location>
        <begin position="144"/>
        <end position="171"/>
    </location>
</feature>
<proteinExistence type="predicted"/>
<dbReference type="AlphaFoldDB" id="A0A4U0UUS8"/>
<keyword evidence="1" id="KW-0175">Coiled coil</keyword>
<feature type="coiled-coil region" evidence="1">
    <location>
        <begin position="38"/>
        <end position="115"/>
    </location>
</feature>
<dbReference type="OrthoDB" id="3854292at2759"/>
<sequence>MLTPGQEHQQPSSPSTAMAWRTLATTQQQQLAERVTTIETLNQRLSTSNQQVAALQFQLAEQAEELVTSRTNPDSHESDRLSKLLLQNDVLKAKHDQLAKRAEAAEADLEAAVTLRSQREVNLRERPSPSQEQVNTTDALEHAVAQAKSETAQAKTLADDLREQLRVARREHASQRWQERCPDGDQDDEELAQLSHKSSRMRNRSPMGSAQPPLKETQPLPKPLKIIVTDLGAPDATASRSTARTQPDYQCLAGATISRSQRSTSPRPKRKRHGRDDRYTVAQELRRLHVNGYQPPDGKRRRSGKSLAQDDSFEDDSSEDDSSEDDSGEDDSDEDENGEGESGEDDGGEVENGETDGGEVDNGEGDDGDDNGGEGDGGANHEPSRYKFTAVTSWQADGLPGHIYTSGELREVAKELWEKIEVMWDVWGEDPGKRWHDKFANKGEEFRVAQCMTKALCGGQGMLLPDGGRLSGGHALWRTDFEGKVACRDCVAKGWPCFTWYEGNGGEPLLLPLHEQDRQRRVKAGRESRHWVNP</sequence>
<feature type="compositionally biased region" description="Basic and acidic residues" evidence="2">
    <location>
        <begin position="274"/>
        <end position="287"/>
    </location>
</feature>
<evidence type="ECO:0000313" key="4">
    <source>
        <dbReference type="Proteomes" id="UP000310066"/>
    </source>
</evidence>
<feature type="compositionally biased region" description="Polar residues" evidence="2">
    <location>
        <begin position="238"/>
        <end position="248"/>
    </location>
</feature>
<feature type="compositionally biased region" description="Polar residues" evidence="2">
    <location>
        <begin position="128"/>
        <end position="138"/>
    </location>
</feature>
<feature type="compositionally biased region" description="Acidic residues" evidence="2">
    <location>
        <begin position="311"/>
        <end position="373"/>
    </location>
</feature>
<evidence type="ECO:0000256" key="1">
    <source>
        <dbReference type="SAM" id="Coils"/>
    </source>
</evidence>
<feature type="region of interest" description="Disordered" evidence="2">
    <location>
        <begin position="120"/>
        <end position="139"/>
    </location>
</feature>